<dbReference type="Proteomes" id="UP001153636">
    <property type="component" value="Chromosome 6"/>
</dbReference>
<sequence length="395" mass="46010">MEENKEQKPPQHEPVEERKASKEDKEKTENPPAAVEKPAKTSYGRKKRKPKITIGVREPIRKTIYDILLENLKFSGRKTFIHRLIYAGIHTFPIEQNCKFDTATPITKFFRNIINKTNNSVYVLEKMTGFLVYYDMHFIHLVEGDEDALGIHLRLLYESEDFDKIEKLKLFAVVNHIHARMMTDWLFYYGTPRKCVATIDISTGEDLAMVLYICIQKVLKLIIQISSQMSQSDILVDPSSLRIRGSDTENVPRASRSSITVTASNIHNRNNPMKGLLPEVEQLDILLPSEWIPELVEYKNSYGRYVVRASYKDQVWPIPSDFIPYDIFDTGYRMVIEFPKSGTKKEHVARRKSEQPPEDDGKNRKQAELEEEEKEDEEEDDEEEDDDLDEKEFTK</sequence>
<dbReference type="InterPro" id="IPR055308">
    <property type="entry name" value="TEX47-like"/>
</dbReference>
<protein>
    <submittedName>
        <fullName evidence="2">Uncharacterized protein</fullName>
    </submittedName>
</protein>
<proteinExistence type="predicted"/>
<dbReference type="OrthoDB" id="548795at2759"/>
<dbReference type="AlphaFoldDB" id="A0A9P0D9E3"/>
<gene>
    <name evidence="2" type="ORF">PSYICH_LOCUS12948</name>
</gene>
<name>A0A9P0D9E3_9CUCU</name>
<organism evidence="2 3">
    <name type="scientific">Psylliodes chrysocephalus</name>
    <dbReference type="NCBI Taxonomy" id="3402493"/>
    <lineage>
        <taxon>Eukaryota</taxon>
        <taxon>Metazoa</taxon>
        <taxon>Ecdysozoa</taxon>
        <taxon>Arthropoda</taxon>
        <taxon>Hexapoda</taxon>
        <taxon>Insecta</taxon>
        <taxon>Pterygota</taxon>
        <taxon>Neoptera</taxon>
        <taxon>Endopterygota</taxon>
        <taxon>Coleoptera</taxon>
        <taxon>Polyphaga</taxon>
        <taxon>Cucujiformia</taxon>
        <taxon>Chrysomeloidea</taxon>
        <taxon>Chrysomelidae</taxon>
        <taxon>Galerucinae</taxon>
        <taxon>Alticini</taxon>
        <taxon>Psylliodes</taxon>
    </lineage>
</organism>
<keyword evidence="3" id="KW-1185">Reference proteome</keyword>
<feature type="region of interest" description="Disordered" evidence="1">
    <location>
        <begin position="343"/>
        <end position="395"/>
    </location>
</feature>
<evidence type="ECO:0000313" key="3">
    <source>
        <dbReference type="Proteomes" id="UP001153636"/>
    </source>
</evidence>
<evidence type="ECO:0000313" key="2">
    <source>
        <dbReference type="EMBL" id="CAH1112623.1"/>
    </source>
</evidence>
<dbReference type="PANTHER" id="PTHR34035">
    <property type="entry name" value="TESTIS-EXPRESSED PROTEIN 47"/>
    <property type="match status" value="1"/>
</dbReference>
<feature type="compositionally biased region" description="Basic and acidic residues" evidence="1">
    <location>
        <begin position="1"/>
        <end position="29"/>
    </location>
</feature>
<feature type="compositionally biased region" description="Acidic residues" evidence="1">
    <location>
        <begin position="369"/>
        <end position="395"/>
    </location>
</feature>
<feature type="compositionally biased region" description="Basic and acidic residues" evidence="1">
    <location>
        <begin position="343"/>
        <end position="368"/>
    </location>
</feature>
<dbReference type="EMBL" id="OV651818">
    <property type="protein sequence ID" value="CAH1112623.1"/>
    <property type="molecule type" value="Genomic_DNA"/>
</dbReference>
<dbReference type="Pfam" id="PF24787">
    <property type="entry name" value="TEX47"/>
    <property type="match status" value="1"/>
</dbReference>
<feature type="region of interest" description="Disordered" evidence="1">
    <location>
        <begin position="1"/>
        <end position="48"/>
    </location>
</feature>
<dbReference type="PANTHER" id="PTHR34035:SF1">
    <property type="entry name" value="TESTIS-EXPRESSED PROTEIN 47"/>
    <property type="match status" value="1"/>
</dbReference>
<accession>A0A9P0D9E3</accession>
<reference evidence="2" key="1">
    <citation type="submission" date="2022-01" db="EMBL/GenBank/DDBJ databases">
        <authorList>
            <person name="King R."/>
        </authorList>
    </citation>
    <scope>NUCLEOTIDE SEQUENCE</scope>
</reference>
<evidence type="ECO:0000256" key="1">
    <source>
        <dbReference type="SAM" id="MobiDB-lite"/>
    </source>
</evidence>